<dbReference type="PANTHER" id="PTHR45859:SF1">
    <property type="entry name" value="TRANSLATION INITIATION FACTOR EIF-2B SUBUNIT BETA"/>
    <property type="match status" value="1"/>
</dbReference>
<evidence type="ECO:0000256" key="5">
    <source>
        <dbReference type="ARBA" id="ARBA00022917"/>
    </source>
</evidence>
<sequence length="663" mass="72942">MKELTKDCTIVPVEGIAEFVQDVRLRKILGSLKLASRTLGMLIELVSRQPWNTAEQLLTLIRNQGRFLAEAIPHDVVVVNTIRRVMKIVREEYDSSRVVHFDDGQSILSLHKLVTQGTDPERDDYSKPMPGLKNALLDHLSEIETELETTGDSISAQAAEHIHSAELIMTIGYSRAVEKFLRKAAETRPIEVVVVECAPDCRGQQLAANLGRAKIQTTLISDAAIFAIMSRINKIIIGTHSVLANGGLQAVCGTYSLALSAKHFSVPVIVLAPTYKLTPVHLCNYEKGDFNILGNAEAVLSFKSPAARFTKAYNPLFDYVPPELVTLFITNNMSSKNSALASLTATYTDSENEGDRHSDDDSPQSEGGSSVSQIRSRQQTPQREMSESSGTPITQTNTASLPFKSADPSGASDNGTPGPPRKKALRLVSYIDDTIVDTDEENNSPEHSEHEEAVESEHVAEPVRSPSPEKVDRAKLYGFSLPPEPKGRCSQELQDKIAALYERMKNSNMDTNRIIQERKEFRNPSIYEKLIHFCDINELGTNYPPEIFDPFQWGKESYYEELAKAQKIEMEKVEKARKESTKTEIQTGVKRVDPDESKKRKSKWDQPGVLGAAPGMLGAAAAVAMANALKPAGIIQQPLTTTATGTKGTVISAFGSLPKKPKV</sequence>
<reference evidence="12" key="1">
    <citation type="submission" date="2013-03" db="EMBL/GenBank/DDBJ databases">
        <title>The Genome Sequence of Anopheles epiroticus epiroticus2.</title>
        <authorList>
            <consortium name="The Broad Institute Genomics Platform"/>
            <person name="Neafsey D.E."/>
            <person name="Howell P."/>
            <person name="Walker B."/>
            <person name="Young S.K."/>
            <person name="Zeng Q."/>
            <person name="Gargeya S."/>
            <person name="Fitzgerald M."/>
            <person name="Haas B."/>
            <person name="Abouelleil A."/>
            <person name="Allen A.W."/>
            <person name="Alvarado L."/>
            <person name="Arachchi H.M."/>
            <person name="Berlin A.M."/>
            <person name="Chapman S.B."/>
            <person name="Gainer-Dewar J."/>
            <person name="Goldberg J."/>
            <person name="Griggs A."/>
            <person name="Gujja S."/>
            <person name="Hansen M."/>
            <person name="Howarth C."/>
            <person name="Imamovic A."/>
            <person name="Ireland A."/>
            <person name="Larimer J."/>
            <person name="McCowan C."/>
            <person name="Murphy C."/>
            <person name="Pearson M."/>
            <person name="Poon T.W."/>
            <person name="Priest M."/>
            <person name="Roberts A."/>
            <person name="Saif S."/>
            <person name="Shea T."/>
            <person name="Sisk P."/>
            <person name="Sykes S."/>
            <person name="Wortman J."/>
            <person name="Nusbaum C."/>
            <person name="Birren B."/>
        </authorList>
    </citation>
    <scope>NUCLEOTIDE SEQUENCE [LARGE SCALE GENOMIC DNA]</scope>
    <source>
        <strain evidence="12">Epiroticus2</strain>
    </source>
</reference>
<name>A0A182P477_9DIPT</name>
<keyword evidence="12" id="KW-1185">Reference proteome</keyword>
<dbReference type="Pfam" id="PF01008">
    <property type="entry name" value="IF-2B"/>
    <property type="match status" value="1"/>
</dbReference>
<comment type="subcellular location">
    <subcellularLocation>
        <location evidence="1">Cytoplasm</location>
        <location evidence="1">Cytosol</location>
    </subcellularLocation>
</comment>
<evidence type="ECO:0000313" key="12">
    <source>
        <dbReference type="Proteomes" id="UP000075885"/>
    </source>
</evidence>
<evidence type="ECO:0000256" key="7">
    <source>
        <dbReference type="ARBA" id="ARBA00044228"/>
    </source>
</evidence>
<feature type="region of interest" description="Disordered" evidence="10">
    <location>
        <begin position="577"/>
        <end position="607"/>
    </location>
</feature>
<keyword evidence="3" id="KW-0963">Cytoplasm</keyword>
<dbReference type="STRING" id="199890.A0A182P477"/>
<feature type="compositionally biased region" description="Polar residues" evidence="10">
    <location>
        <begin position="364"/>
        <end position="400"/>
    </location>
</feature>
<dbReference type="EnsemblMetazoa" id="AEPI001713-RA">
    <property type="protein sequence ID" value="AEPI001713-PA"/>
    <property type="gene ID" value="AEPI001713"/>
</dbReference>
<evidence type="ECO:0000256" key="8">
    <source>
        <dbReference type="ARBA" id="ARBA00046432"/>
    </source>
</evidence>
<dbReference type="SUPFAM" id="SSF100950">
    <property type="entry name" value="NagB/RpiA/CoA transferase-like"/>
    <property type="match status" value="1"/>
</dbReference>
<evidence type="ECO:0000256" key="3">
    <source>
        <dbReference type="ARBA" id="ARBA00022490"/>
    </source>
</evidence>
<dbReference type="Proteomes" id="UP000075885">
    <property type="component" value="Unassembled WGS sequence"/>
</dbReference>
<dbReference type="PANTHER" id="PTHR45859">
    <property type="entry name" value="TRANSLATION INITIATION FACTOR EIF-2B SUBUNIT BETA"/>
    <property type="match status" value="1"/>
</dbReference>
<evidence type="ECO:0000256" key="6">
    <source>
        <dbReference type="ARBA" id="ARBA00044122"/>
    </source>
</evidence>
<dbReference type="Gene3D" id="3.40.50.10470">
    <property type="entry name" value="Translation initiation factor eif-2b, domain 2"/>
    <property type="match status" value="1"/>
</dbReference>
<dbReference type="InterPro" id="IPR042529">
    <property type="entry name" value="IF_2B-like_C"/>
</dbReference>
<comment type="similarity">
    <text evidence="2 9">Belongs to the eIF-2B alpha/beta/delta subunits family.</text>
</comment>
<feature type="region of interest" description="Disordered" evidence="10">
    <location>
        <begin position="347"/>
        <end position="422"/>
    </location>
</feature>
<dbReference type="Pfam" id="PF07818">
    <property type="entry name" value="HCNGP"/>
    <property type="match status" value="1"/>
</dbReference>
<feature type="compositionally biased region" description="Basic and acidic residues" evidence="10">
    <location>
        <begin position="444"/>
        <end position="469"/>
    </location>
</feature>
<accession>A0A182P477</accession>
<evidence type="ECO:0000256" key="10">
    <source>
        <dbReference type="SAM" id="MobiDB-lite"/>
    </source>
</evidence>
<evidence type="ECO:0000256" key="9">
    <source>
        <dbReference type="RuleBase" id="RU003814"/>
    </source>
</evidence>
<evidence type="ECO:0000256" key="1">
    <source>
        <dbReference type="ARBA" id="ARBA00004514"/>
    </source>
</evidence>
<dbReference type="VEuPathDB" id="VectorBase:AEPI001713"/>
<reference evidence="11" key="2">
    <citation type="submission" date="2020-05" db="UniProtKB">
        <authorList>
            <consortium name="EnsemblMetazoa"/>
        </authorList>
    </citation>
    <scope>IDENTIFICATION</scope>
    <source>
        <strain evidence="11">Epiroticus2</strain>
    </source>
</reference>
<protein>
    <recommendedName>
        <fullName evidence="6">Translation initiation factor eIF2B subunit beta</fullName>
    </recommendedName>
    <alternativeName>
        <fullName evidence="7">eIF2B GDP-GTP exchange factor subunit beta</fullName>
    </alternativeName>
</protein>
<dbReference type="InterPro" id="IPR000649">
    <property type="entry name" value="IF-2B-related"/>
</dbReference>
<feature type="region of interest" description="Disordered" evidence="10">
    <location>
        <begin position="437"/>
        <end position="469"/>
    </location>
</feature>
<dbReference type="GO" id="GO:0005829">
    <property type="term" value="C:cytosol"/>
    <property type="evidence" value="ECO:0007669"/>
    <property type="project" value="UniProtKB-SubCell"/>
</dbReference>
<dbReference type="InterPro" id="IPR051855">
    <property type="entry name" value="eIF2B_beta_subunit"/>
</dbReference>
<dbReference type="InterPro" id="IPR037171">
    <property type="entry name" value="NagB/RpiA_transferase-like"/>
</dbReference>
<dbReference type="GO" id="GO:0006355">
    <property type="term" value="P:regulation of DNA-templated transcription"/>
    <property type="evidence" value="ECO:0007669"/>
    <property type="project" value="InterPro"/>
</dbReference>
<evidence type="ECO:0000256" key="4">
    <source>
        <dbReference type="ARBA" id="ARBA00022540"/>
    </source>
</evidence>
<evidence type="ECO:0000313" key="11">
    <source>
        <dbReference type="EnsemblMetazoa" id="AEPI001713-PA"/>
    </source>
</evidence>
<keyword evidence="4" id="KW-0396">Initiation factor</keyword>
<dbReference type="GO" id="GO:0005085">
    <property type="term" value="F:guanyl-nucleotide exchange factor activity"/>
    <property type="evidence" value="ECO:0007669"/>
    <property type="project" value="TreeGrafter"/>
</dbReference>
<dbReference type="AlphaFoldDB" id="A0A182P477"/>
<evidence type="ECO:0000256" key="2">
    <source>
        <dbReference type="ARBA" id="ARBA00007251"/>
    </source>
</evidence>
<proteinExistence type="inferred from homology"/>
<dbReference type="InterPro" id="IPR012479">
    <property type="entry name" value="SAP30BP"/>
</dbReference>
<comment type="subunit">
    <text evidence="8">Component of the translation initiation factor 2B (eIF2B) complex which is a heterodecamer of two sets of five different subunits: alpha, beta, gamma, delta and epsilon. Subunits alpha, beta and delta comprise a regulatory subcomplex and subunits epsilon and gamma comprise a catalytic subcomplex. Within the complex, the hexameric regulatory complex resides at the center, with the two heterodimeric catalytic subcomplexes bound on opposite sides.</text>
</comment>
<dbReference type="GO" id="GO:0003743">
    <property type="term" value="F:translation initiation factor activity"/>
    <property type="evidence" value="ECO:0007669"/>
    <property type="project" value="UniProtKB-KW"/>
</dbReference>
<organism evidence="11 12">
    <name type="scientific">Anopheles epiroticus</name>
    <dbReference type="NCBI Taxonomy" id="199890"/>
    <lineage>
        <taxon>Eukaryota</taxon>
        <taxon>Metazoa</taxon>
        <taxon>Ecdysozoa</taxon>
        <taxon>Arthropoda</taxon>
        <taxon>Hexapoda</taxon>
        <taxon>Insecta</taxon>
        <taxon>Pterygota</taxon>
        <taxon>Neoptera</taxon>
        <taxon>Endopterygota</taxon>
        <taxon>Diptera</taxon>
        <taxon>Nematocera</taxon>
        <taxon>Culicoidea</taxon>
        <taxon>Culicidae</taxon>
        <taxon>Anophelinae</taxon>
        <taxon>Anopheles</taxon>
    </lineage>
</organism>
<keyword evidence="5" id="KW-0648">Protein biosynthesis</keyword>
<dbReference type="GO" id="GO:0005851">
    <property type="term" value="C:eukaryotic translation initiation factor 2B complex"/>
    <property type="evidence" value="ECO:0007669"/>
    <property type="project" value="TreeGrafter"/>
</dbReference>